<dbReference type="InterPro" id="IPR039426">
    <property type="entry name" value="TonB-dep_rcpt-like"/>
</dbReference>
<evidence type="ECO:0000256" key="9">
    <source>
        <dbReference type="RuleBase" id="RU003357"/>
    </source>
</evidence>
<dbReference type="Gene3D" id="2.40.170.20">
    <property type="entry name" value="TonB-dependent receptor, beta-barrel domain"/>
    <property type="match status" value="1"/>
</dbReference>
<evidence type="ECO:0000259" key="12">
    <source>
        <dbReference type="Pfam" id="PF07715"/>
    </source>
</evidence>
<dbReference type="SUPFAM" id="SSF56935">
    <property type="entry name" value="Porins"/>
    <property type="match status" value="1"/>
</dbReference>
<dbReference type="RefSeq" id="WP_035070023.1">
    <property type="nucleotide sequence ID" value="NZ_JMIH01000013.1"/>
</dbReference>
<evidence type="ECO:0000256" key="8">
    <source>
        <dbReference type="PROSITE-ProRule" id="PRU01360"/>
    </source>
</evidence>
<feature type="signal peptide" evidence="10">
    <location>
        <begin position="1"/>
        <end position="25"/>
    </location>
</feature>
<dbReference type="Pfam" id="PF13715">
    <property type="entry name" value="CarbopepD_reg_2"/>
    <property type="match status" value="1"/>
</dbReference>
<keyword evidence="4 8" id="KW-0812">Transmembrane</keyword>
<dbReference type="SUPFAM" id="SSF49464">
    <property type="entry name" value="Carboxypeptidase regulatory domain-like"/>
    <property type="match status" value="1"/>
</dbReference>
<dbReference type="InterPro" id="IPR018247">
    <property type="entry name" value="EF_Hand_1_Ca_BS"/>
</dbReference>
<dbReference type="PROSITE" id="PS00018">
    <property type="entry name" value="EF_HAND_1"/>
    <property type="match status" value="1"/>
</dbReference>
<dbReference type="InterPro" id="IPR037066">
    <property type="entry name" value="Plug_dom_sf"/>
</dbReference>
<comment type="subcellular location">
    <subcellularLocation>
        <location evidence="1 8">Cell outer membrane</location>
        <topology evidence="1 8">Multi-pass membrane protein</topology>
    </subcellularLocation>
</comment>
<dbReference type="Gene3D" id="2.60.40.1120">
    <property type="entry name" value="Carboxypeptidase-like, regulatory domain"/>
    <property type="match status" value="1"/>
</dbReference>
<evidence type="ECO:0000313" key="14">
    <source>
        <dbReference type="Proteomes" id="UP000027821"/>
    </source>
</evidence>
<dbReference type="InterPro" id="IPR036942">
    <property type="entry name" value="Beta-barrel_TonB_sf"/>
</dbReference>
<evidence type="ECO:0000256" key="5">
    <source>
        <dbReference type="ARBA" id="ARBA00023077"/>
    </source>
</evidence>
<evidence type="ECO:0000256" key="2">
    <source>
        <dbReference type="ARBA" id="ARBA00022448"/>
    </source>
</evidence>
<dbReference type="Gene3D" id="2.170.130.10">
    <property type="entry name" value="TonB-dependent receptor, plug domain"/>
    <property type="match status" value="1"/>
</dbReference>
<evidence type="ECO:0000259" key="11">
    <source>
        <dbReference type="Pfam" id="PF00593"/>
    </source>
</evidence>
<dbReference type="FunFam" id="2.170.130.10:FF:000008">
    <property type="entry name" value="SusC/RagA family TonB-linked outer membrane protein"/>
    <property type="match status" value="1"/>
</dbReference>
<dbReference type="InterPro" id="IPR008969">
    <property type="entry name" value="CarboxyPept-like_regulatory"/>
</dbReference>
<keyword evidence="2 8" id="KW-0813">Transport</keyword>
<dbReference type="AlphaFoldDB" id="A0A074L2A8"/>
<dbReference type="OrthoDB" id="9768177at2"/>
<feature type="domain" description="TonB-dependent receptor-like beta-barrel" evidence="11">
    <location>
        <begin position="400"/>
        <end position="943"/>
    </location>
</feature>
<keyword evidence="14" id="KW-1185">Reference proteome</keyword>
<evidence type="ECO:0000256" key="3">
    <source>
        <dbReference type="ARBA" id="ARBA00022452"/>
    </source>
</evidence>
<dbReference type="InterPro" id="IPR012910">
    <property type="entry name" value="Plug_dom"/>
</dbReference>
<keyword evidence="10" id="KW-0732">Signal</keyword>
<name>A0A074L2A8_9BACT</name>
<evidence type="ECO:0000256" key="10">
    <source>
        <dbReference type="SAM" id="SignalP"/>
    </source>
</evidence>
<evidence type="ECO:0000256" key="1">
    <source>
        <dbReference type="ARBA" id="ARBA00004571"/>
    </source>
</evidence>
<dbReference type="NCBIfam" id="TIGR04056">
    <property type="entry name" value="OMP_RagA_SusC"/>
    <property type="match status" value="1"/>
</dbReference>
<comment type="similarity">
    <text evidence="8 9">Belongs to the TonB-dependent receptor family.</text>
</comment>
<evidence type="ECO:0000256" key="7">
    <source>
        <dbReference type="ARBA" id="ARBA00023237"/>
    </source>
</evidence>
<dbReference type="eggNOG" id="COG4771">
    <property type="taxonomic scope" value="Bacteria"/>
</dbReference>
<proteinExistence type="inferred from homology"/>
<dbReference type="STRING" id="1048983.EL17_01855"/>
<dbReference type="InterPro" id="IPR023997">
    <property type="entry name" value="TonB-dep_OMP_SusC/RagA_CS"/>
</dbReference>
<gene>
    <name evidence="13" type="ORF">EL17_01855</name>
</gene>
<reference evidence="13 14" key="1">
    <citation type="submission" date="2014-04" db="EMBL/GenBank/DDBJ databases">
        <title>Characterization and application of a salt tolerant electro-active bacterium.</title>
        <authorList>
            <person name="Yang L."/>
            <person name="Wei S."/>
            <person name="Tay Q.X.M."/>
        </authorList>
    </citation>
    <scope>NUCLEOTIDE SEQUENCE [LARGE SCALE GENOMIC DNA]</scope>
    <source>
        <strain evidence="13 14">LY1</strain>
    </source>
</reference>
<evidence type="ECO:0000256" key="4">
    <source>
        <dbReference type="ARBA" id="ARBA00022692"/>
    </source>
</evidence>
<keyword evidence="3 8" id="KW-1134">Transmembrane beta strand</keyword>
<dbReference type="Pfam" id="PF00593">
    <property type="entry name" value="TonB_dep_Rec_b-barrel"/>
    <property type="match status" value="1"/>
</dbReference>
<feature type="chain" id="PRO_5001697254" evidence="10">
    <location>
        <begin position="26"/>
        <end position="1000"/>
    </location>
</feature>
<dbReference type="EMBL" id="JMIH01000013">
    <property type="protein sequence ID" value="KEO75309.1"/>
    <property type="molecule type" value="Genomic_DNA"/>
</dbReference>
<dbReference type="InterPro" id="IPR023996">
    <property type="entry name" value="TonB-dep_OMP_SusC/RagA"/>
</dbReference>
<organism evidence="13 14">
    <name type="scientific">Anditalea andensis</name>
    <dbReference type="NCBI Taxonomy" id="1048983"/>
    <lineage>
        <taxon>Bacteria</taxon>
        <taxon>Pseudomonadati</taxon>
        <taxon>Bacteroidota</taxon>
        <taxon>Cytophagia</taxon>
        <taxon>Cytophagales</taxon>
        <taxon>Cytophagaceae</taxon>
        <taxon>Anditalea</taxon>
    </lineage>
</organism>
<dbReference type="Proteomes" id="UP000027821">
    <property type="component" value="Unassembled WGS sequence"/>
</dbReference>
<evidence type="ECO:0000313" key="13">
    <source>
        <dbReference type="EMBL" id="KEO75309.1"/>
    </source>
</evidence>
<feature type="domain" description="TonB-dependent receptor plug" evidence="12">
    <location>
        <begin position="120"/>
        <end position="235"/>
    </location>
</feature>
<evidence type="ECO:0000256" key="6">
    <source>
        <dbReference type="ARBA" id="ARBA00023136"/>
    </source>
</evidence>
<comment type="caution">
    <text evidence="13">The sequence shown here is derived from an EMBL/GenBank/DDBJ whole genome shotgun (WGS) entry which is preliminary data.</text>
</comment>
<dbReference type="NCBIfam" id="TIGR04057">
    <property type="entry name" value="SusC_RagA_signa"/>
    <property type="match status" value="1"/>
</dbReference>
<keyword evidence="7 8" id="KW-0998">Cell outer membrane</keyword>
<keyword evidence="5 9" id="KW-0798">TonB box</keyword>
<dbReference type="InterPro" id="IPR000531">
    <property type="entry name" value="Beta-barrel_TonB"/>
</dbReference>
<dbReference type="PROSITE" id="PS52016">
    <property type="entry name" value="TONB_DEPENDENT_REC_3"/>
    <property type="match status" value="1"/>
</dbReference>
<dbReference type="GO" id="GO:0009279">
    <property type="term" value="C:cell outer membrane"/>
    <property type="evidence" value="ECO:0007669"/>
    <property type="project" value="UniProtKB-SubCell"/>
</dbReference>
<protein>
    <submittedName>
        <fullName evidence="13">Membrane protein</fullName>
    </submittedName>
</protein>
<accession>A0A074L2A8</accession>
<sequence length="1000" mass="110950">MRKVYTVIKFTVIMLSLMCWQEVVAQDRTVTGRVTDQNTGEELPFVNVSIKGTTRGTTTDIDGSYTIEIREADAVLVYTFIGYTRREVPVNNQSIINVELAGDTKQLDEVVVVGYGTQRKSDLTGSVGSVTRDDFNVGQVTNPEQLITGKIAGVQISPASGAPGAGGRIRIRGGSSLNATNDPLIVIDGVPLDNTEMAGSANPLNFLNPNDIETFDILKDASAAAIYGSRASNGVILITTRKGKRDQALSVNVSSLVSVSQVASTVDVLNADQFRQVVGQQATPSQAALLGESNTNWQDVIFRDAVTSDNNVNISGSYKGLPYRVSVGYLDQAGVLRTDHMNRTTAGLNLSPSLFNDQLKVNLNVRGAITKNRFANQDAIGAAAAFDPTQPVYDPENPQFGGYFEWKNPQVLDATGNPARDEFGAIIPRSPQLLAPRNPLGLLEQQDDRGEVQRSLGNLQLDYTLPFLPGLRANLNLGYDVSRSEGTVYIPSNSAVSFNEGGSIGPYAQNKRNLLADFYLNYVRDFDRAGRFDVTAGYSWQDFYIENPEFARVNEAGVELTPAGIETRPQFRLISFFGRVNYSLRDRYLLTATLRTDGSSRFSPENRWGVFPSLAAAWRISEENFLVDNGVLTDFKLRLGYGMTGQQEIGSYFPFLQRYTVSDDAARYRFGNQFFNTLRPEGYDRNIRWEETETWNAGLDYEFLNGKVFGAVDYYYKRTNDLLAIIPVPAGTNLTNQLFTNVGNIENYGFEFAVNYNILRNTEMNWDIGANFTYNRTNILSLSNVAEDAVGILVGEIAGGTGNTIQVHTVGFQPNSFYVWEQVYDNAGAPIEDAYVDRNGDGIINEQDLYRAGFPDPRYFFGFNSQLRYKSWDFSFVVRGNMGQKVYNNVRSTTAYQSLRFPGYLNNLNADILNTDFQNYRLRSDHFLEDASFVRMENIALGYNFGSIFNGNVNLRANATVQNAFVITNYSGIDPEVPGGIDNNFYPFPRIFSVGVNFGF</sequence>
<keyword evidence="6 8" id="KW-0472">Membrane</keyword>
<dbReference type="Pfam" id="PF07715">
    <property type="entry name" value="Plug"/>
    <property type="match status" value="1"/>
</dbReference>